<evidence type="ECO:0000256" key="3">
    <source>
        <dbReference type="ARBA" id="ARBA00023098"/>
    </source>
</evidence>
<feature type="compositionally biased region" description="Basic and acidic residues" evidence="5">
    <location>
        <begin position="89"/>
        <end position="100"/>
    </location>
</feature>
<dbReference type="PROSITE" id="PS51635">
    <property type="entry name" value="PNPLA"/>
    <property type="match status" value="1"/>
</dbReference>
<dbReference type="GO" id="GO:0019433">
    <property type="term" value="P:triglyceride catabolic process"/>
    <property type="evidence" value="ECO:0007669"/>
    <property type="project" value="TreeGrafter"/>
</dbReference>
<dbReference type="OrthoDB" id="197155at2759"/>
<proteinExistence type="predicted"/>
<evidence type="ECO:0000259" key="6">
    <source>
        <dbReference type="PROSITE" id="PS51635"/>
    </source>
</evidence>
<dbReference type="GO" id="GO:0005737">
    <property type="term" value="C:cytoplasm"/>
    <property type="evidence" value="ECO:0007669"/>
    <property type="project" value="TreeGrafter"/>
</dbReference>
<evidence type="ECO:0000256" key="1">
    <source>
        <dbReference type="ARBA" id="ARBA00013279"/>
    </source>
</evidence>
<dbReference type="GO" id="GO:0004806">
    <property type="term" value="F:triacylglycerol lipase activity"/>
    <property type="evidence" value="ECO:0007669"/>
    <property type="project" value="UniProtKB-EC"/>
</dbReference>
<dbReference type="Gene3D" id="3.40.1090.10">
    <property type="entry name" value="Cytosolic phospholipase A2 catalytic domain"/>
    <property type="match status" value="1"/>
</dbReference>
<reference evidence="7" key="1">
    <citation type="submission" date="2022-07" db="EMBL/GenBank/DDBJ databases">
        <title>Chromosome-level genome of Muraenolepis orangiensis.</title>
        <authorList>
            <person name="Kim J."/>
        </authorList>
    </citation>
    <scope>NUCLEOTIDE SEQUENCE</scope>
    <source>
        <strain evidence="7">KU_S4_2022</strain>
        <tissue evidence="7">Muscle</tissue>
    </source>
</reference>
<keyword evidence="2" id="KW-0378">Hydrolase</keyword>
<feature type="region of interest" description="Disordered" evidence="5">
    <location>
        <begin position="1"/>
        <end position="100"/>
    </location>
</feature>
<feature type="compositionally biased region" description="Basic and acidic residues" evidence="5">
    <location>
        <begin position="42"/>
        <end position="51"/>
    </location>
</feature>
<evidence type="ECO:0000256" key="5">
    <source>
        <dbReference type="SAM" id="MobiDB-lite"/>
    </source>
</evidence>
<gene>
    <name evidence="7" type="ORF">NHX12_003143</name>
</gene>
<feature type="region of interest" description="Disordered" evidence="5">
    <location>
        <begin position="666"/>
        <end position="686"/>
    </location>
</feature>
<dbReference type="Pfam" id="PF01734">
    <property type="entry name" value="Patatin"/>
    <property type="match status" value="1"/>
</dbReference>
<organism evidence="7 8">
    <name type="scientific">Muraenolepis orangiensis</name>
    <name type="common">Patagonian moray cod</name>
    <dbReference type="NCBI Taxonomy" id="630683"/>
    <lineage>
        <taxon>Eukaryota</taxon>
        <taxon>Metazoa</taxon>
        <taxon>Chordata</taxon>
        <taxon>Craniata</taxon>
        <taxon>Vertebrata</taxon>
        <taxon>Euteleostomi</taxon>
        <taxon>Actinopterygii</taxon>
        <taxon>Neopterygii</taxon>
        <taxon>Teleostei</taxon>
        <taxon>Neoteleostei</taxon>
        <taxon>Acanthomorphata</taxon>
        <taxon>Zeiogadaria</taxon>
        <taxon>Gadariae</taxon>
        <taxon>Gadiformes</taxon>
        <taxon>Muraenolepidoidei</taxon>
        <taxon>Muraenolepididae</taxon>
        <taxon>Muraenolepis</taxon>
    </lineage>
</organism>
<feature type="compositionally biased region" description="Acidic residues" evidence="5">
    <location>
        <begin position="667"/>
        <end position="682"/>
    </location>
</feature>
<dbReference type="SUPFAM" id="SSF52151">
    <property type="entry name" value="FabD/lysophospholipase-like"/>
    <property type="match status" value="1"/>
</dbReference>
<feature type="domain" description="PNPLA" evidence="6">
    <location>
        <begin position="399"/>
        <end position="571"/>
    </location>
</feature>
<dbReference type="InterPro" id="IPR002641">
    <property type="entry name" value="PNPLA_dom"/>
</dbReference>
<dbReference type="EC" id="3.1.1.3" evidence="1"/>
<name>A0A9Q0IFX0_9TELE</name>
<keyword evidence="8" id="KW-1185">Reference proteome</keyword>
<dbReference type="GO" id="GO:0016020">
    <property type="term" value="C:membrane"/>
    <property type="evidence" value="ECO:0007669"/>
    <property type="project" value="TreeGrafter"/>
</dbReference>
<evidence type="ECO:0000313" key="8">
    <source>
        <dbReference type="Proteomes" id="UP001148018"/>
    </source>
</evidence>
<protein>
    <recommendedName>
        <fullName evidence="1">triacylglycerol lipase</fullName>
        <ecNumber evidence="1">3.1.1.3</ecNumber>
    </recommendedName>
</protein>
<comment type="caution">
    <text evidence="4">Lacks conserved residue(s) required for the propagation of feature annotation.</text>
</comment>
<dbReference type="InterPro" id="IPR033562">
    <property type="entry name" value="PLPL"/>
</dbReference>
<dbReference type="FunFam" id="3.40.1090.10:FF:000003">
    <property type="entry name" value="Patatin-like phospholipase domain-containing protein 2"/>
    <property type="match status" value="1"/>
</dbReference>
<dbReference type="GO" id="GO:0005811">
    <property type="term" value="C:lipid droplet"/>
    <property type="evidence" value="ECO:0007669"/>
    <property type="project" value="TreeGrafter"/>
</dbReference>
<evidence type="ECO:0000256" key="2">
    <source>
        <dbReference type="ARBA" id="ARBA00022801"/>
    </source>
</evidence>
<feature type="short sequence motif" description="DGA/G" evidence="4">
    <location>
        <begin position="558"/>
        <end position="560"/>
    </location>
</feature>
<dbReference type="EMBL" id="JANIIK010000110">
    <property type="protein sequence ID" value="KAJ3596740.1"/>
    <property type="molecule type" value="Genomic_DNA"/>
</dbReference>
<comment type="caution">
    <text evidence="7">The sequence shown here is derived from an EMBL/GenBank/DDBJ whole genome shotgun (WGS) entry which is preliminary data.</text>
</comment>
<dbReference type="PANTHER" id="PTHR12406:SF22">
    <property type="entry name" value="1-ACYLGLYCEROL-3-PHOSPHATE O-ACYLTRANSFERASE PNPLA3"/>
    <property type="match status" value="1"/>
</dbReference>
<evidence type="ECO:0000313" key="7">
    <source>
        <dbReference type="EMBL" id="KAJ3596740.1"/>
    </source>
</evidence>
<feature type="compositionally biased region" description="Acidic residues" evidence="5">
    <location>
        <begin position="55"/>
        <end position="88"/>
    </location>
</feature>
<dbReference type="InterPro" id="IPR016035">
    <property type="entry name" value="Acyl_Trfase/lysoPLipase"/>
</dbReference>
<dbReference type="Proteomes" id="UP001148018">
    <property type="component" value="Unassembled WGS sequence"/>
</dbReference>
<accession>A0A9Q0IFX0</accession>
<sequence>MSGKKKKQQRDLLSFWAVEGQPPPAKLARSEETVEEALDLSVNDRAEEHQSPEGTENETAEESEDDDEEEIEAPEDTEDESEEPAEETLEMRVETGEKQRAKSGAATYRCTFKREWTAEWPFITLGTTTSYYWCSICRHENSCAHQGKADVIRHIKSKGQRAKEQAIQSTTTIAPYYAPVSVGGMTRCQGREKMNPLTVRVYDSDTSKVVHRFLDMCPTSGPSCGTAEVIYQKMDEALQKNAIPWRNCVCGFDPEDLTVGVGYWFKGSTNRKGYLTDEKQPRFRRLLEAFSNPMTEVYLLFYQATLPSVFSTFNLLLQREKSSIFLLHDEVNWEGEKLVIGFTTRATLNRLLDAGDITPQQVQRFQQAAVAFLVRAVEYAMKKLPMREPLIKHAMFLDVQRECGVEDALYFVDRFPELLPYNVPDEHDKQSEEFLDYQSMDIAMPEDPATFDIEKSSCSDLMSLAREARKRKLGPLHPAFNLLQIVREFLLKTLPSDAHLLSSGKLCVSLTRVADGKNVIVSEFDTRDELIQVLICSCFIPFYCGINPPTYRGVRYVDGAISDNLPRCHLKNTVTFSAFAGESDVCPRGDGALNLYQVRFNNLSIHVNAQNMYRVTSTFFPPEPEISAEICDSGYLDALRFLQDNGLVPRDVPLAGLALDTPCCDAGDGEGSEQTDPSEEPELGPRKEGHWWLKQQLIENLPLELKRALCEACKASHTGSSLLSQVTELLHGNVASYLRIPCTPVKSACMLAYRLADWIPELPRDMGWLSGQRRRPAEIEEQGDYDTEVPLRRCISLPSGLDTLKQGGEEFVYPLTPEATPIHDYAVMWDTSKIPVVHHPHLSLTPPPTPTLGHDSAAKRVVGWSSGLGRAMSWFHKLPES</sequence>
<evidence type="ECO:0000256" key="4">
    <source>
        <dbReference type="PROSITE-ProRule" id="PRU01161"/>
    </source>
</evidence>
<dbReference type="PANTHER" id="PTHR12406">
    <property type="entry name" value="CALCIUM-INDEPENDENT PHOSPHOLIPASE A2 IPLA2 -RELATED"/>
    <property type="match status" value="1"/>
</dbReference>
<dbReference type="GO" id="GO:0055088">
    <property type="term" value="P:lipid homeostasis"/>
    <property type="evidence" value="ECO:0007669"/>
    <property type="project" value="TreeGrafter"/>
</dbReference>
<dbReference type="AlphaFoldDB" id="A0A9Q0IFX0"/>
<keyword evidence="3" id="KW-0443">Lipid metabolism</keyword>